<dbReference type="Gene3D" id="3.90.79.10">
    <property type="entry name" value="Nucleoside Triphosphate Pyrophosphohydrolase"/>
    <property type="match status" value="1"/>
</dbReference>
<dbReference type="GO" id="GO:0044716">
    <property type="term" value="F:8-oxo-GDP phosphatase activity"/>
    <property type="evidence" value="ECO:0007669"/>
    <property type="project" value="TreeGrafter"/>
</dbReference>
<dbReference type="GO" id="GO:0008413">
    <property type="term" value="F:8-oxo-7,8-dihydroguanosine triphosphate pyrophosphatase activity"/>
    <property type="evidence" value="ECO:0007669"/>
    <property type="project" value="TreeGrafter"/>
</dbReference>
<keyword evidence="8" id="KW-0460">Magnesium</keyword>
<evidence type="ECO:0000256" key="8">
    <source>
        <dbReference type="ARBA" id="ARBA00022842"/>
    </source>
</evidence>
<dbReference type="PANTHER" id="PTHR47707">
    <property type="entry name" value="8-OXO-DGTP DIPHOSPHATASE"/>
    <property type="match status" value="1"/>
</dbReference>
<keyword evidence="3" id="KW-0515">Mutator protein</keyword>
<comment type="similarity">
    <text evidence="2">Belongs to the Nudix hydrolase family.</text>
</comment>
<dbReference type="InterPro" id="IPR015797">
    <property type="entry name" value="NUDIX_hydrolase-like_dom_sf"/>
</dbReference>
<accession>A0A1S1RMG2</accession>
<dbReference type="PROSITE" id="PS51462">
    <property type="entry name" value="NUDIX"/>
    <property type="match status" value="1"/>
</dbReference>
<evidence type="ECO:0000313" key="14">
    <source>
        <dbReference type="Proteomes" id="UP000179769"/>
    </source>
</evidence>
<evidence type="ECO:0000256" key="10">
    <source>
        <dbReference type="ARBA" id="ARBA00035861"/>
    </source>
</evidence>
<evidence type="ECO:0000259" key="12">
    <source>
        <dbReference type="PROSITE" id="PS51462"/>
    </source>
</evidence>
<evidence type="ECO:0000256" key="4">
    <source>
        <dbReference type="ARBA" id="ARBA00022705"/>
    </source>
</evidence>
<dbReference type="GO" id="GO:0006281">
    <property type="term" value="P:DNA repair"/>
    <property type="evidence" value="ECO:0007669"/>
    <property type="project" value="UniProtKB-KW"/>
</dbReference>
<dbReference type="CDD" id="cd03425">
    <property type="entry name" value="NUDIX_MutT_NudA_like"/>
    <property type="match status" value="1"/>
</dbReference>
<protein>
    <recommendedName>
        <fullName evidence="11">8-oxo-dGTP diphosphatase</fullName>
        <ecNumber evidence="11">3.6.1.55</ecNumber>
    </recommendedName>
</protein>
<proteinExistence type="inferred from homology"/>
<keyword evidence="9" id="KW-0234">DNA repair</keyword>
<dbReference type="RefSeq" id="WP_071059441.1">
    <property type="nucleotide sequence ID" value="NZ_MAXA01000001.1"/>
</dbReference>
<comment type="caution">
    <text evidence="13">The sequence shown here is derived from an EMBL/GenBank/DDBJ whole genome shotgun (WGS) entry which is preliminary data.</text>
</comment>
<dbReference type="GO" id="GO:0035539">
    <property type="term" value="F:8-oxo-7,8-dihydrodeoxyguanosine triphosphate pyrophosphatase activity"/>
    <property type="evidence" value="ECO:0007669"/>
    <property type="project" value="UniProtKB-EC"/>
</dbReference>
<comment type="catalytic activity">
    <reaction evidence="10">
        <text>8-oxo-dGTP + H2O = 8-oxo-dGMP + diphosphate + H(+)</text>
        <dbReference type="Rhea" id="RHEA:31575"/>
        <dbReference type="ChEBI" id="CHEBI:15377"/>
        <dbReference type="ChEBI" id="CHEBI:15378"/>
        <dbReference type="ChEBI" id="CHEBI:33019"/>
        <dbReference type="ChEBI" id="CHEBI:63224"/>
        <dbReference type="ChEBI" id="CHEBI:77896"/>
        <dbReference type="EC" id="3.6.1.55"/>
    </reaction>
</comment>
<keyword evidence="4" id="KW-0235">DNA replication</keyword>
<evidence type="ECO:0000256" key="1">
    <source>
        <dbReference type="ARBA" id="ARBA00001946"/>
    </source>
</evidence>
<keyword evidence="6" id="KW-0227">DNA damage</keyword>
<evidence type="ECO:0000256" key="6">
    <source>
        <dbReference type="ARBA" id="ARBA00022763"/>
    </source>
</evidence>
<keyword evidence="7 13" id="KW-0378">Hydrolase</keyword>
<dbReference type="GO" id="GO:0046872">
    <property type="term" value="F:metal ion binding"/>
    <property type="evidence" value="ECO:0007669"/>
    <property type="project" value="UniProtKB-KW"/>
</dbReference>
<evidence type="ECO:0000256" key="9">
    <source>
        <dbReference type="ARBA" id="ARBA00023204"/>
    </source>
</evidence>
<sequence>MVGSVEEGRLVVAVALIDGARRVLAARRVSPPSLAGMWEFPGGKVEPGEDELAALRRECREELDVEIEVGRLFGEIALPRPGWRMRLWLGRVAAGVPVAAEHDDLRWLGVRELDDVPWLPADAPLVDALRAELGEPGEGLPAS</sequence>
<dbReference type="InterPro" id="IPR047127">
    <property type="entry name" value="MutT-like"/>
</dbReference>
<keyword evidence="14" id="KW-1185">Reference proteome</keyword>
<keyword evidence="5" id="KW-0479">Metal-binding</keyword>
<evidence type="ECO:0000256" key="3">
    <source>
        <dbReference type="ARBA" id="ARBA00022457"/>
    </source>
</evidence>
<dbReference type="GO" id="GO:0044715">
    <property type="term" value="F:8-oxo-dGDP phosphatase activity"/>
    <property type="evidence" value="ECO:0007669"/>
    <property type="project" value="TreeGrafter"/>
</dbReference>
<dbReference type="EC" id="3.6.1.55" evidence="11"/>
<dbReference type="Pfam" id="PF00293">
    <property type="entry name" value="NUDIX"/>
    <property type="match status" value="1"/>
</dbReference>
<evidence type="ECO:0000313" key="13">
    <source>
        <dbReference type="EMBL" id="OHV47001.1"/>
    </source>
</evidence>
<comment type="cofactor">
    <cofactor evidence="1">
        <name>Mg(2+)</name>
        <dbReference type="ChEBI" id="CHEBI:18420"/>
    </cofactor>
</comment>
<dbReference type="GO" id="GO:0006260">
    <property type="term" value="P:DNA replication"/>
    <property type="evidence" value="ECO:0007669"/>
    <property type="project" value="UniProtKB-KW"/>
</dbReference>
<name>A0A1S1RMG2_9ACTN</name>
<gene>
    <name evidence="13" type="ORF">BBK14_00765</name>
</gene>
<evidence type="ECO:0000256" key="7">
    <source>
        <dbReference type="ARBA" id="ARBA00022801"/>
    </source>
</evidence>
<dbReference type="EMBL" id="MAXA01000001">
    <property type="protein sequence ID" value="OHV47001.1"/>
    <property type="molecule type" value="Genomic_DNA"/>
</dbReference>
<organism evidence="13 14">
    <name type="scientific">Parafrankia soli</name>
    <dbReference type="NCBI Taxonomy" id="2599596"/>
    <lineage>
        <taxon>Bacteria</taxon>
        <taxon>Bacillati</taxon>
        <taxon>Actinomycetota</taxon>
        <taxon>Actinomycetes</taxon>
        <taxon>Frankiales</taxon>
        <taxon>Frankiaceae</taxon>
        <taxon>Parafrankia</taxon>
    </lineage>
</organism>
<dbReference type="PANTHER" id="PTHR47707:SF1">
    <property type="entry name" value="NUDIX HYDROLASE FAMILY PROTEIN"/>
    <property type="match status" value="1"/>
</dbReference>
<dbReference type="InterPro" id="IPR000086">
    <property type="entry name" value="NUDIX_hydrolase_dom"/>
</dbReference>
<feature type="domain" description="Nudix hydrolase" evidence="12">
    <location>
        <begin position="7"/>
        <end position="133"/>
    </location>
</feature>
<evidence type="ECO:0000256" key="5">
    <source>
        <dbReference type="ARBA" id="ARBA00022723"/>
    </source>
</evidence>
<evidence type="ECO:0000256" key="11">
    <source>
        <dbReference type="ARBA" id="ARBA00038905"/>
    </source>
</evidence>
<dbReference type="AlphaFoldDB" id="A0A1S1RMG2"/>
<dbReference type="SUPFAM" id="SSF55811">
    <property type="entry name" value="Nudix"/>
    <property type="match status" value="1"/>
</dbReference>
<dbReference type="Proteomes" id="UP000179769">
    <property type="component" value="Unassembled WGS sequence"/>
</dbReference>
<evidence type="ECO:0000256" key="2">
    <source>
        <dbReference type="ARBA" id="ARBA00005582"/>
    </source>
</evidence>
<reference evidence="14" key="1">
    <citation type="submission" date="2016-07" db="EMBL/GenBank/DDBJ databases">
        <title>Frankia sp. NRRL B-16219 Genome sequencing.</title>
        <authorList>
            <person name="Ghodhbane-Gtari F."/>
            <person name="Swanson E."/>
            <person name="Gueddou A."/>
            <person name="Louati M."/>
            <person name="Nouioui I."/>
            <person name="Hezbri K."/>
            <person name="Abebe-Akele F."/>
            <person name="Simpson S."/>
            <person name="Morris K."/>
            <person name="Thomas K."/>
            <person name="Gtari M."/>
            <person name="Tisa L.S."/>
        </authorList>
    </citation>
    <scope>NUCLEOTIDE SEQUENCE [LARGE SCALE GENOMIC DNA]</scope>
    <source>
        <strain evidence="14">NRRL B-16219</strain>
    </source>
</reference>